<feature type="domain" description="N-acetyltransferase" evidence="2">
    <location>
        <begin position="107"/>
        <end position="270"/>
    </location>
</feature>
<dbReference type="Gene3D" id="3.40.630.30">
    <property type="match status" value="1"/>
</dbReference>
<dbReference type="SUPFAM" id="SSF55729">
    <property type="entry name" value="Acyl-CoA N-acyltransferases (Nat)"/>
    <property type="match status" value="1"/>
</dbReference>
<accession>A0A5N5DIF6</accession>
<evidence type="ECO:0000313" key="4">
    <source>
        <dbReference type="Proteomes" id="UP000325902"/>
    </source>
</evidence>
<dbReference type="UniPathway" id="UPA00113">
    <property type="reaction ID" value="UER00529"/>
</dbReference>
<protein>
    <recommendedName>
        <fullName evidence="2">N-acetyltransferase domain-containing protein</fullName>
    </recommendedName>
</protein>
<dbReference type="EMBL" id="VCHE01000016">
    <property type="protein sequence ID" value="KAB2577668.1"/>
    <property type="molecule type" value="Genomic_DNA"/>
</dbReference>
<dbReference type="InterPro" id="IPR016181">
    <property type="entry name" value="Acyl_CoA_acyltransferase"/>
</dbReference>
<sequence length="273" mass="30121">MSQFISLLPPTASLSASYDPTKLAADQPARDIPTTFKDAMTVRERVFVEEQGVPLENEFDDDDPRCFHWVVYASVGTSSSSNGNGSNSASPLSNGTHNDSESPSPQEERRQSDPTANRVAVGTIRLVPPPHPPHPAPSDHHKLDNSLHAPATGMQANGSRASEPYIKLGRLAVLPAYRKLGLAALLMRTALDWAAQNSYQILSPPRPEEVELAKAEGRDVDLESWNGLALVHAQIQLERFYSRFGFVKDEEMGEWDEEGIQHIGMWSTLKLRE</sequence>
<evidence type="ECO:0000259" key="2">
    <source>
        <dbReference type="PROSITE" id="PS51186"/>
    </source>
</evidence>
<evidence type="ECO:0000313" key="3">
    <source>
        <dbReference type="EMBL" id="KAB2577668.1"/>
    </source>
</evidence>
<feature type="region of interest" description="Disordered" evidence="1">
    <location>
        <begin position="78"/>
        <end position="116"/>
    </location>
</feature>
<gene>
    <name evidence="3" type="ORF">DBV05_g3707</name>
</gene>
<dbReference type="Proteomes" id="UP000325902">
    <property type="component" value="Unassembled WGS sequence"/>
</dbReference>
<dbReference type="Pfam" id="PF00583">
    <property type="entry name" value="Acetyltransf_1"/>
    <property type="match status" value="1"/>
</dbReference>
<feature type="compositionally biased region" description="Low complexity" evidence="1">
    <location>
        <begin position="78"/>
        <end position="95"/>
    </location>
</feature>
<keyword evidence="4" id="KW-1185">Reference proteome</keyword>
<dbReference type="AlphaFoldDB" id="A0A5N5DIF6"/>
<dbReference type="OrthoDB" id="329272at2759"/>
<feature type="compositionally biased region" description="Pro residues" evidence="1">
    <location>
        <begin position="127"/>
        <end position="136"/>
    </location>
</feature>
<feature type="region of interest" description="Disordered" evidence="1">
    <location>
        <begin position="126"/>
        <end position="145"/>
    </location>
</feature>
<dbReference type="GO" id="GO:0016747">
    <property type="term" value="F:acyltransferase activity, transferring groups other than amino-acyl groups"/>
    <property type="evidence" value="ECO:0007669"/>
    <property type="project" value="InterPro"/>
</dbReference>
<name>A0A5N5DIF6_9PEZI</name>
<dbReference type="InterPro" id="IPR000182">
    <property type="entry name" value="GNAT_dom"/>
</dbReference>
<evidence type="ECO:0000256" key="1">
    <source>
        <dbReference type="SAM" id="MobiDB-lite"/>
    </source>
</evidence>
<comment type="caution">
    <text evidence="3">The sequence shown here is derived from an EMBL/GenBank/DDBJ whole genome shotgun (WGS) entry which is preliminary data.</text>
</comment>
<reference evidence="3 4" key="1">
    <citation type="journal article" date="2019" name="Sci. Rep.">
        <title>A multi-omics analysis of the grapevine pathogen Lasiodiplodia theobromae reveals that temperature affects the expression of virulence- and pathogenicity-related genes.</title>
        <authorList>
            <person name="Felix C."/>
            <person name="Meneses R."/>
            <person name="Goncalves M.F.M."/>
            <person name="Tilleman L."/>
            <person name="Duarte A.S."/>
            <person name="Jorrin-Novo J.V."/>
            <person name="Van de Peer Y."/>
            <person name="Deforce D."/>
            <person name="Van Nieuwerburgh F."/>
            <person name="Esteves A.C."/>
            <person name="Alves A."/>
        </authorList>
    </citation>
    <scope>NUCLEOTIDE SEQUENCE [LARGE SCALE GENOMIC DNA]</scope>
    <source>
        <strain evidence="3 4">LA-SOL3</strain>
    </source>
</reference>
<dbReference type="PROSITE" id="PS51186">
    <property type="entry name" value="GNAT"/>
    <property type="match status" value="1"/>
</dbReference>
<proteinExistence type="predicted"/>
<dbReference type="GO" id="GO:0006048">
    <property type="term" value="P:UDP-N-acetylglucosamine biosynthetic process"/>
    <property type="evidence" value="ECO:0007669"/>
    <property type="project" value="UniProtKB-UniPathway"/>
</dbReference>
<dbReference type="CDD" id="cd04301">
    <property type="entry name" value="NAT_SF"/>
    <property type="match status" value="1"/>
</dbReference>
<organism evidence="3 4">
    <name type="scientific">Lasiodiplodia theobromae</name>
    <dbReference type="NCBI Taxonomy" id="45133"/>
    <lineage>
        <taxon>Eukaryota</taxon>
        <taxon>Fungi</taxon>
        <taxon>Dikarya</taxon>
        <taxon>Ascomycota</taxon>
        <taxon>Pezizomycotina</taxon>
        <taxon>Dothideomycetes</taxon>
        <taxon>Dothideomycetes incertae sedis</taxon>
        <taxon>Botryosphaeriales</taxon>
        <taxon>Botryosphaeriaceae</taxon>
        <taxon>Lasiodiplodia</taxon>
    </lineage>
</organism>